<protein>
    <submittedName>
        <fullName evidence="4">Secreted protein</fullName>
    </submittedName>
</protein>
<reference evidence="4" key="1">
    <citation type="submission" date="2017-02" db="UniProtKB">
        <authorList>
            <consortium name="WormBaseParasite"/>
        </authorList>
    </citation>
    <scope>IDENTIFICATION</scope>
</reference>
<reference evidence="2 3" key="2">
    <citation type="submission" date="2018-11" db="EMBL/GenBank/DDBJ databases">
        <authorList>
            <consortium name="Pathogen Informatics"/>
        </authorList>
    </citation>
    <scope>NUCLEOTIDE SEQUENCE [LARGE SCALE GENOMIC DNA]</scope>
</reference>
<dbReference type="WBParaSite" id="TCLT_0001010401-mRNA-1">
    <property type="protein sequence ID" value="TCLT_0001010401-mRNA-1"/>
    <property type="gene ID" value="TCLT_0001010401"/>
</dbReference>
<proteinExistence type="predicted"/>
<gene>
    <name evidence="2" type="ORF">TCLT_LOCUS10093</name>
</gene>
<name>A0A0N5DAB5_THECL</name>
<evidence type="ECO:0000313" key="4">
    <source>
        <dbReference type="WBParaSite" id="TCLT_0001010401-mRNA-1"/>
    </source>
</evidence>
<dbReference type="EMBL" id="UYYF01004972">
    <property type="protein sequence ID" value="VDN07769.1"/>
    <property type="molecule type" value="Genomic_DNA"/>
</dbReference>
<feature type="chain" id="PRO_5043126780" evidence="1">
    <location>
        <begin position="22"/>
        <end position="72"/>
    </location>
</feature>
<evidence type="ECO:0000313" key="3">
    <source>
        <dbReference type="Proteomes" id="UP000276776"/>
    </source>
</evidence>
<dbReference type="AlphaFoldDB" id="A0A0N5DAB5"/>
<keyword evidence="1" id="KW-0732">Signal</keyword>
<dbReference type="Proteomes" id="UP000276776">
    <property type="component" value="Unassembled WGS sequence"/>
</dbReference>
<feature type="signal peptide" evidence="1">
    <location>
        <begin position="1"/>
        <end position="21"/>
    </location>
</feature>
<evidence type="ECO:0000313" key="2">
    <source>
        <dbReference type="EMBL" id="VDN07769.1"/>
    </source>
</evidence>
<organism evidence="4">
    <name type="scientific">Thelazia callipaeda</name>
    <name type="common">Oriental eyeworm</name>
    <name type="synonym">Parasitic nematode</name>
    <dbReference type="NCBI Taxonomy" id="103827"/>
    <lineage>
        <taxon>Eukaryota</taxon>
        <taxon>Metazoa</taxon>
        <taxon>Ecdysozoa</taxon>
        <taxon>Nematoda</taxon>
        <taxon>Chromadorea</taxon>
        <taxon>Rhabditida</taxon>
        <taxon>Spirurina</taxon>
        <taxon>Spiruromorpha</taxon>
        <taxon>Thelazioidea</taxon>
        <taxon>Thelaziidae</taxon>
        <taxon>Thelazia</taxon>
    </lineage>
</organism>
<accession>A0A0N5DAB5</accession>
<evidence type="ECO:0000256" key="1">
    <source>
        <dbReference type="SAM" id="SignalP"/>
    </source>
</evidence>
<sequence length="72" mass="7983">MQTPRITMLFVVLLTVDSCQGNIDTTGIICLQVPKLWFCKPPAKEPPEVLPQLVAMPLPLHAYLTGNVNRLP</sequence>
<keyword evidence="3" id="KW-1185">Reference proteome</keyword>